<reference evidence="2 3" key="1">
    <citation type="submission" date="2017-03" db="EMBL/GenBank/DDBJ databases">
        <authorList>
            <person name="Afonso C.L."/>
            <person name="Miller P.J."/>
            <person name="Scott M.A."/>
            <person name="Spackman E."/>
            <person name="Goraichik I."/>
            <person name="Dimitrov K.M."/>
            <person name="Suarez D.L."/>
            <person name="Swayne D.E."/>
        </authorList>
    </citation>
    <scope>NUCLEOTIDE SEQUENCE [LARGE SCALE GENOMIC DNA]</scope>
    <source>
        <strain evidence="2 3">CECT 7066</strain>
    </source>
</reference>
<evidence type="ECO:0000313" key="2">
    <source>
        <dbReference type="EMBL" id="SLN18316.1"/>
    </source>
</evidence>
<keyword evidence="3" id="KW-1185">Reference proteome</keyword>
<accession>A0A1Y5RMD7</accession>
<evidence type="ECO:0000256" key="1">
    <source>
        <dbReference type="SAM" id="Phobius"/>
    </source>
</evidence>
<sequence>MLDPQAFLYTLIFMASAGWGWSLSFSARNRQERRRVARLRTLSGRW</sequence>
<name>A0A1Y5RMD7_9RHOB</name>
<dbReference type="AlphaFoldDB" id="A0A1Y5RMD7"/>
<evidence type="ECO:0000313" key="3">
    <source>
        <dbReference type="Proteomes" id="UP000193870"/>
    </source>
</evidence>
<keyword evidence="1" id="KW-0472">Membrane</keyword>
<organism evidence="2 3">
    <name type="scientific">Palleronia marisminoris</name>
    <dbReference type="NCBI Taxonomy" id="315423"/>
    <lineage>
        <taxon>Bacteria</taxon>
        <taxon>Pseudomonadati</taxon>
        <taxon>Pseudomonadota</taxon>
        <taxon>Alphaproteobacteria</taxon>
        <taxon>Rhodobacterales</taxon>
        <taxon>Roseobacteraceae</taxon>
        <taxon>Palleronia</taxon>
    </lineage>
</organism>
<dbReference type="Proteomes" id="UP000193870">
    <property type="component" value="Unassembled WGS sequence"/>
</dbReference>
<gene>
    <name evidence="2" type="ORF">PAM7066_00592</name>
</gene>
<dbReference type="STRING" id="315423.SAMN04488020_101591"/>
<keyword evidence="1" id="KW-0812">Transmembrane</keyword>
<keyword evidence="1" id="KW-1133">Transmembrane helix</keyword>
<proteinExistence type="predicted"/>
<protein>
    <recommendedName>
        <fullName evidence="4">Heme exporter protein D</fullName>
    </recommendedName>
</protein>
<feature type="transmembrane region" description="Helical" evidence="1">
    <location>
        <begin position="6"/>
        <end position="25"/>
    </location>
</feature>
<evidence type="ECO:0008006" key="4">
    <source>
        <dbReference type="Google" id="ProtNLM"/>
    </source>
</evidence>
<dbReference type="EMBL" id="FWFV01000001">
    <property type="protein sequence ID" value="SLN18316.1"/>
    <property type="molecule type" value="Genomic_DNA"/>
</dbReference>